<keyword evidence="2" id="KW-0645">Protease</keyword>
<evidence type="ECO:0000313" key="5">
    <source>
        <dbReference type="EMBL" id="KAL2514613.1"/>
    </source>
</evidence>
<accession>A0ABD1TPV9</accession>
<evidence type="ECO:0000256" key="1">
    <source>
        <dbReference type="ARBA" id="ARBA00005234"/>
    </source>
</evidence>
<feature type="domain" description="Ubiquitin-like protease family profile" evidence="4">
    <location>
        <begin position="1"/>
        <end position="530"/>
    </location>
</feature>
<dbReference type="PROSITE" id="PS50600">
    <property type="entry name" value="ULP_PROTEASE"/>
    <property type="match status" value="1"/>
</dbReference>
<keyword evidence="6" id="KW-1185">Reference proteome</keyword>
<dbReference type="GO" id="GO:0008233">
    <property type="term" value="F:peptidase activity"/>
    <property type="evidence" value="ECO:0007669"/>
    <property type="project" value="UniProtKB-KW"/>
</dbReference>
<comment type="caution">
    <text evidence="5">The sequence shown here is derived from an EMBL/GenBank/DDBJ whole genome shotgun (WGS) entry which is preliminary data.</text>
</comment>
<dbReference type="Proteomes" id="UP001604277">
    <property type="component" value="Unassembled WGS sequence"/>
</dbReference>
<proteinExistence type="inferred from homology"/>
<dbReference type="InterPro" id="IPR038765">
    <property type="entry name" value="Papain-like_cys_pep_sf"/>
</dbReference>
<evidence type="ECO:0000313" key="6">
    <source>
        <dbReference type="Proteomes" id="UP001604277"/>
    </source>
</evidence>
<evidence type="ECO:0000256" key="3">
    <source>
        <dbReference type="ARBA" id="ARBA00022801"/>
    </source>
</evidence>
<name>A0ABD1TPV9_9LAMI</name>
<protein>
    <recommendedName>
        <fullName evidence="4">Ubiquitin-like protease family profile domain-containing protein</fullName>
    </recommendedName>
</protein>
<dbReference type="AlphaFoldDB" id="A0ABD1TPV9"/>
<comment type="similarity">
    <text evidence="1">Belongs to the peptidase C48 family.</text>
</comment>
<dbReference type="Gene3D" id="3.40.395.10">
    <property type="entry name" value="Adenoviral Proteinase, Chain A"/>
    <property type="match status" value="1"/>
</dbReference>
<organism evidence="5 6">
    <name type="scientific">Forsythia ovata</name>
    <dbReference type="NCBI Taxonomy" id="205694"/>
    <lineage>
        <taxon>Eukaryota</taxon>
        <taxon>Viridiplantae</taxon>
        <taxon>Streptophyta</taxon>
        <taxon>Embryophyta</taxon>
        <taxon>Tracheophyta</taxon>
        <taxon>Spermatophyta</taxon>
        <taxon>Magnoliopsida</taxon>
        <taxon>eudicotyledons</taxon>
        <taxon>Gunneridae</taxon>
        <taxon>Pentapetalae</taxon>
        <taxon>asterids</taxon>
        <taxon>lamiids</taxon>
        <taxon>Lamiales</taxon>
        <taxon>Oleaceae</taxon>
        <taxon>Forsythieae</taxon>
        <taxon>Forsythia</taxon>
    </lineage>
</organism>
<dbReference type="InterPro" id="IPR003653">
    <property type="entry name" value="Peptidase_C48_C"/>
</dbReference>
<evidence type="ECO:0000256" key="2">
    <source>
        <dbReference type="ARBA" id="ARBA00022670"/>
    </source>
</evidence>
<sequence length="579" mass="66069">MGLNDQVSHEDVVKLAKLYLISRFLYTTSYNKSVDERHMRLVDRLECDDFAWGEDLYRITLRSFKFALSLENKKRVSGKKSSWSYRLNGFPLSLQLWAYETIACLNGKFCTMVGEAYPRMLKWESDVHVTGPQLEEEVFKHSELEVIQFVATNEEKNEIYASGLFHKKQTINEFGASSSRPAPGEKGKGCCELNEIVMNRLSQIEFKQNVQGMFAEFLNQFGKETGGSCYNVLDRQIVLYTGDTSSGRNVEDQNTEGNGVGFDTFNNENVGHGGTDFEVPFEDVIGSRAEDVEVGREVQFDRKGKRVQVDKSNNESGPEFEVGGEEPKKYLFEGTFVSKRMFDVLNFCPSFDLGIDDEPNANDIELDDMEFTELDLKMIDECVQMRYLSTSKNEEDVDADDDYILVDDSTPDIPRKRLRKAAAVFKSPYTSNFGSSAKIREIRIGTYALPDELNAVAIEDVVDFEEWYIVGLLKKNNGFYNAGVSSVVDRSSYDCKDPLDQLTVNILDNIPQQQQSGDCGIFVIKYAEYFVHQKIEKMEMTFQLDEARLSLAVQFYKYAKKKLDEGYDTDVERVSDRVK</sequence>
<dbReference type="PANTHER" id="PTHR48449:SF1">
    <property type="entry name" value="DUF1985 DOMAIN-CONTAINING PROTEIN"/>
    <property type="match status" value="1"/>
</dbReference>
<evidence type="ECO:0000259" key="4">
    <source>
        <dbReference type="PROSITE" id="PS50600"/>
    </source>
</evidence>
<dbReference type="Pfam" id="PF02902">
    <property type="entry name" value="Peptidase_C48"/>
    <property type="match status" value="1"/>
</dbReference>
<dbReference type="PANTHER" id="PTHR48449">
    <property type="entry name" value="DUF1985 DOMAIN-CONTAINING PROTEIN"/>
    <property type="match status" value="1"/>
</dbReference>
<dbReference type="SUPFAM" id="SSF54001">
    <property type="entry name" value="Cysteine proteinases"/>
    <property type="match status" value="1"/>
</dbReference>
<reference evidence="6" key="1">
    <citation type="submission" date="2024-07" db="EMBL/GenBank/DDBJ databases">
        <title>Two chromosome-level genome assemblies of Korean endemic species Abeliophyllum distichum and Forsythia ovata (Oleaceae).</title>
        <authorList>
            <person name="Jang H."/>
        </authorList>
    </citation>
    <scope>NUCLEOTIDE SEQUENCE [LARGE SCALE GENOMIC DNA]</scope>
</reference>
<keyword evidence="3" id="KW-0378">Hydrolase</keyword>
<dbReference type="GO" id="GO:0006508">
    <property type="term" value="P:proteolysis"/>
    <property type="evidence" value="ECO:0007669"/>
    <property type="project" value="UniProtKB-KW"/>
</dbReference>
<dbReference type="EMBL" id="JBFOLJ010000008">
    <property type="protein sequence ID" value="KAL2514613.1"/>
    <property type="molecule type" value="Genomic_DNA"/>
</dbReference>
<gene>
    <name evidence="5" type="ORF">Fot_28584</name>
</gene>